<dbReference type="Proteomes" id="UP000030104">
    <property type="component" value="Unassembled WGS sequence"/>
</dbReference>
<sequence length="41" mass="4606">MATASELISLCTVPDYDLIYAKKFESFHPSFLRTVRGNLNG</sequence>
<dbReference type="EMBL" id="JQGA01000244">
    <property type="protein sequence ID" value="KGO76451.1"/>
    <property type="molecule type" value="Genomic_DNA"/>
</dbReference>
<organism evidence="1 2">
    <name type="scientific">Penicillium italicum</name>
    <name type="common">Blue mold</name>
    <dbReference type="NCBI Taxonomy" id="40296"/>
    <lineage>
        <taxon>Eukaryota</taxon>
        <taxon>Fungi</taxon>
        <taxon>Dikarya</taxon>
        <taxon>Ascomycota</taxon>
        <taxon>Pezizomycotina</taxon>
        <taxon>Eurotiomycetes</taxon>
        <taxon>Eurotiomycetidae</taxon>
        <taxon>Eurotiales</taxon>
        <taxon>Aspergillaceae</taxon>
        <taxon>Penicillium</taxon>
    </lineage>
</organism>
<gene>
    <name evidence="1" type="ORF">PITC_088650</name>
</gene>
<dbReference type="HOGENOM" id="CLU_3279681_0_0_1"/>
<protein>
    <submittedName>
        <fullName evidence="1">Uncharacterized protein</fullName>
    </submittedName>
</protein>
<proteinExistence type="predicted"/>
<dbReference type="OrthoDB" id="10428533at2759"/>
<accession>A0A0A2LB84</accession>
<name>A0A0A2LB84_PENIT</name>
<keyword evidence="2" id="KW-1185">Reference proteome</keyword>
<dbReference type="AlphaFoldDB" id="A0A0A2LB84"/>
<evidence type="ECO:0000313" key="1">
    <source>
        <dbReference type="EMBL" id="KGO76451.1"/>
    </source>
</evidence>
<reference evidence="1 2" key="1">
    <citation type="journal article" date="2015" name="Mol. Plant Microbe Interact.">
        <title>Genome, transcriptome, and functional analyses of Penicillium expansum provide new insights into secondary metabolism and pathogenicity.</title>
        <authorList>
            <person name="Ballester A.R."/>
            <person name="Marcet-Houben M."/>
            <person name="Levin E."/>
            <person name="Sela N."/>
            <person name="Selma-Lazaro C."/>
            <person name="Carmona L."/>
            <person name="Wisniewski M."/>
            <person name="Droby S."/>
            <person name="Gonzalez-Candelas L."/>
            <person name="Gabaldon T."/>
        </authorList>
    </citation>
    <scope>NUCLEOTIDE SEQUENCE [LARGE SCALE GENOMIC DNA]</scope>
    <source>
        <strain evidence="1 2">PHI-1</strain>
    </source>
</reference>
<evidence type="ECO:0000313" key="2">
    <source>
        <dbReference type="Proteomes" id="UP000030104"/>
    </source>
</evidence>
<comment type="caution">
    <text evidence="1">The sequence shown here is derived from an EMBL/GenBank/DDBJ whole genome shotgun (WGS) entry which is preliminary data.</text>
</comment>